<dbReference type="AlphaFoldDB" id="A0A849AFT7"/>
<protein>
    <submittedName>
        <fullName evidence="2">CGNR zinc finger domain-containing protein</fullName>
    </submittedName>
</protein>
<dbReference type="EMBL" id="JABENB010000001">
    <property type="protein sequence ID" value="NNG39694.1"/>
    <property type="molecule type" value="Genomic_DNA"/>
</dbReference>
<reference evidence="2 3" key="1">
    <citation type="submission" date="2020-05" db="EMBL/GenBank/DDBJ databases">
        <title>Flexivirga sp. ID2601S isolated from air conditioner.</title>
        <authorList>
            <person name="Kim D.H."/>
        </authorList>
    </citation>
    <scope>NUCLEOTIDE SEQUENCE [LARGE SCALE GENOMIC DNA]</scope>
    <source>
        <strain evidence="2 3">ID2601S</strain>
    </source>
</reference>
<feature type="domain" description="Zinc finger CGNR" evidence="1">
    <location>
        <begin position="26"/>
        <end position="68"/>
    </location>
</feature>
<dbReference type="PANTHER" id="PTHR35525">
    <property type="entry name" value="BLL6575 PROTEIN"/>
    <property type="match status" value="1"/>
</dbReference>
<dbReference type="Proteomes" id="UP000557772">
    <property type="component" value="Unassembled WGS sequence"/>
</dbReference>
<dbReference type="PANTHER" id="PTHR35525:SF3">
    <property type="entry name" value="BLL6575 PROTEIN"/>
    <property type="match status" value="1"/>
</dbReference>
<dbReference type="InterPro" id="IPR021005">
    <property type="entry name" value="Znf_CGNR"/>
</dbReference>
<name>A0A849AFT7_9MICO</name>
<accession>A0A849AFT7</accession>
<dbReference type="InterPro" id="IPR010852">
    <property type="entry name" value="ABATE"/>
</dbReference>
<gene>
    <name evidence="2" type="ORF">HJ588_10470</name>
</gene>
<dbReference type="Gene3D" id="1.10.3300.10">
    <property type="entry name" value="Jann2411-like domain"/>
    <property type="match status" value="1"/>
</dbReference>
<proteinExistence type="predicted"/>
<keyword evidence="3" id="KW-1185">Reference proteome</keyword>
<evidence type="ECO:0000313" key="3">
    <source>
        <dbReference type="Proteomes" id="UP000557772"/>
    </source>
</evidence>
<evidence type="ECO:0000259" key="1">
    <source>
        <dbReference type="Pfam" id="PF11706"/>
    </source>
</evidence>
<comment type="caution">
    <text evidence="2">The sequence shown here is derived from an EMBL/GenBank/DDBJ whole genome shotgun (WGS) entry which is preliminary data.</text>
</comment>
<dbReference type="InterPro" id="IPR023286">
    <property type="entry name" value="ABATE_dom_sf"/>
</dbReference>
<sequence>MSYAAMLSALLTMGLTVHLVQRGMHRLSRCALPECGNAFADTTRNGRQRYCSPACANRDAVRRHRSRHRAPASEVG</sequence>
<evidence type="ECO:0000313" key="2">
    <source>
        <dbReference type="EMBL" id="NNG39694.1"/>
    </source>
</evidence>
<dbReference type="Pfam" id="PF11706">
    <property type="entry name" value="zf-CGNR"/>
    <property type="match status" value="1"/>
</dbReference>
<organism evidence="2 3">
    <name type="scientific">Flexivirga aerilata</name>
    <dbReference type="NCBI Taxonomy" id="1656889"/>
    <lineage>
        <taxon>Bacteria</taxon>
        <taxon>Bacillati</taxon>
        <taxon>Actinomycetota</taxon>
        <taxon>Actinomycetes</taxon>
        <taxon>Micrococcales</taxon>
        <taxon>Dermacoccaceae</taxon>
        <taxon>Flexivirga</taxon>
    </lineage>
</organism>
<dbReference type="SUPFAM" id="SSF160904">
    <property type="entry name" value="Jann2411-like"/>
    <property type="match status" value="1"/>
</dbReference>